<dbReference type="Proteomes" id="UP000269945">
    <property type="component" value="Unassembled WGS sequence"/>
</dbReference>
<evidence type="ECO:0000313" key="1">
    <source>
        <dbReference type="EMBL" id="VCX31277.1"/>
    </source>
</evidence>
<dbReference type="AlphaFoldDB" id="A0A9X9M3H8"/>
<sequence>CRISFNPHNSLGVDPYYHGCAAAGATLESGKHLRFATRRPEFQCGLLSLSCVMESLSQQVLMITCG</sequence>
<name>A0A9X9M3H8_GULGU</name>
<comment type="caution">
    <text evidence="1">The sequence shown here is derived from an EMBL/GenBank/DDBJ whole genome shotgun (WGS) entry which is preliminary data.</text>
</comment>
<organism evidence="1 2">
    <name type="scientific">Gulo gulo</name>
    <name type="common">Wolverine</name>
    <name type="synonym">Gluton</name>
    <dbReference type="NCBI Taxonomy" id="48420"/>
    <lineage>
        <taxon>Eukaryota</taxon>
        <taxon>Metazoa</taxon>
        <taxon>Chordata</taxon>
        <taxon>Craniata</taxon>
        <taxon>Vertebrata</taxon>
        <taxon>Euteleostomi</taxon>
        <taxon>Mammalia</taxon>
        <taxon>Eutheria</taxon>
        <taxon>Laurasiatheria</taxon>
        <taxon>Carnivora</taxon>
        <taxon>Caniformia</taxon>
        <taxon>Musteloidea</taxon>
        <taxon>Mustelidae</taxon>
        <taxon>Guloninae</taxon>
        <taxon>Gulo</taxon>
    </lineage>
</organism>
<keyword evidence="2" id="KW-1185">Reference proteome</keyword>
<evidence type="ECO:0000313" key="2">
    <source>
        <dbReference type="Proteomes" id="UP000269945"/>
    </source>
</evidence>
<dbReference type="EMBL" id="CYRY02040720">
    <property type="protein sequence ID" value="VCX31277.1"/>
    <property type="molecule type" value="Genomic_DNA"/>
</dbReference>
<feature type="non-terminal residue" evidence="1">
    <location>
        <position position="66"/>
    </location>
</feature>
<gene>
    <name evidence="1" type="ORF">BN2614_LOCUS1</name>
</gene>
<accession>A0A9X9M3H8</accession>
<protein>
    <submittedName>
        <fullName evidence="1">Uncharacterized protein</fullName>
    </submittedName>
</protein>
<reference evidence="1 2" key="1">
    <citation type="submission" date="2018-10" db="EMBL/GenBank/DDBJ databases">
        <authorList>
            <person name="Ekblom R."/>
            <person name="Jareborg N."/>
        </authorList>
    </citation>
    <scope>NUCLEOTIDE SEQUENCE [LARGE SCALE GENOMIC DNA]</scope>
    <source>
        <tissue evidence="1">Muscle</tissue>
    </source>
</reference>
<proteinExistence type="predicted"/>